<gene>
    <name evidence="1" type="primary">2</name>
    <name evidence="1" type="ORF">SEA_PINEAPPLEPIZZA_2</name>
</gene>
<reference evidence="1" key="1">
    <citation type="submission" date="2022-06" db="EMBL/GenBank/DDBJ databases">
        <authorList>
            <person name="Butura J."/>
            <person name="LaBianca K."/>
            <person name="McKnight A."/>
            <person name="Pan K."/>
            <person name="Whelan S."/>
            <person name="Laramee A."/>
            <person name="Rocheleau J.M."/>
            <person name="Chien P."/>
            <person name="Garlena R.A."/>
            <person name="Russell D.A."/>
            <person name="Jacobs-Sera D."/>
            <person name="Hatfull G.F."/>
        </authorList>
    </citation>
    <scope>NUCLEOTIDE SEQUENCE</scope>
</reference>
<proteinExistence type="predicted"/>
<keyword evidence="2" id="KW-1185">Reference proteome</keyword>
<name>A0A976U8H9_9CAUD</name>
<accession>A0A976U8H9</accession>
<dbReference type="EMBL" id="ON724010">
    <property type="protein sequence ID" value="UVF60410.1"/>
    <property type="molecule type" value="Genomic_DNA"/>
</dbReference>
<evidence type="ECO:0000313" key="2">
    <source>
        <dbReference type="Proteomes" id="UP001059969"/>
    </source>
</evidence>
<dbReference type="KEGG" id="vg:80019617"/>
<dbReference type="RefSeq" id="YP_010755010.1">
    <property type="nucleotide sequence ID" value="NC_073467.1"/>
</dbReference>
<sequence>METSLKKLDVKFGHELTKIEMSLFDARHPNSLHELLDNLERIKRASDQAIKIAAAQIAIIEHLTD</sequence>
<protein>
    <submittedName>
        <fullName evidence="1">Uncharacterized protein</fullName>
    </submittedName>
</protein>
<organism evidence="1 2">
    <name type="scientific">Microbacterium phage PineapplePizza</name>
    <dbReference type="NCBI Taxonomy" id="2927268"/>
    <lineage>
        <taxon>Viruses</taxon>
        <taxon>Duplodnaviria</taxon>
        <taxon>Heunggongvirae</taxon>
        <taxon>Uroviricota</taxon>
        <taxon>Caudoviricetes</taxon>
        <taxon>Amherstvirus</taxon>
        <taxon>Amherstvirus pineapplepizza</taxon>
    </lineage>
</organism>
<dbReference type="Proteomes" id="UP001059969">
    <property type="component" value="Segment"/>
</dbReference>
<dbReference type="GeneID" id="80019617"/>
<evidence type="ECO:0000313" key="1">
    <source>
        <dbReference type="EMBL" id="UVF60410.1"/>
    </source>
</evidence>